<evidence type="ECO:0000256" key="1">
    <source>
        <dbReference type="ARBA" id="ARBA00004141"/>
    </source>
</evidence>
<keyword evidence="3 9" id="KW-1133">Transmembrane helix</keyword>
<reference evidence="11" key="1">
    <citation type="submission" date="2023-01" db="EMBL/GenBank/DDBJ databases">
        <title>Genome assembly of the deep-sea coral Lophelia pertusa.</title>
        <authorList>
            <person name="Herrera S."/>
            <person name="Cordes E."/>
        </authorList>
    </citation>
    <scope>NUCLEOTIDE SEQUENCE</scope>
    <source>
        <strain evidence="11">USNM1676648</strain>
        <tissue evidence="11">Polyp</tissue>
    </source>
</reference>
<dbReference type="GO" id="GO:0004930">
    <property type="term" value="F:G protein-coupled receptor activity"/>
    <property type="evidence" value="ECO:0007669"/>
    <property type="project" value="UniProtKB-KW"/>
</dbReference>
<dbReference type="PRINTS" id="PR00237">
    <property type="entry name" value="GPCRRHODOPSN"/>
</dbReference>
<accession>A0A9W9ZXE1</accession>
<comment type="subcellular location">
    <subcellularLocation>
        <location evidence="1">Membrane</location>
        <topology evidence="1">Multi-pass membrane protein</topology>
    </subcellularLocation>
</comment>
<dbReference type="Gene3D" id="1.20.1070.10">
    <property type="entry name" value="Rhodopsin 7-helix transmembrane proteins"/>
    <property type="match status" value="1"/>
</dbReference>
<evidence type="ECO:0000256" key="5">
    <source>
        <dbReference type="ARBA" id="ARBA00023136"/>
    </source>
</evidence>
<keyword evidence="4 8" id="KW-0297">G-protein coupled receptor</keyword>
<dbReference type="OrthoDB" id="9445642at2759"/>
<comment type="caution">
    <text evidence="11">The sequence shown here is derived from an EMBL/GenBank/DDBJ whole genome shotgun (WGS) entry which is preliminary data.</text>
</comment>
<dbReference type="GO" id="GO:0005886">
    <property type="term" value="C:plasma membrane"/>
    <property type="evidence" value="ECO:0007669"/>
    <property type="project" value="TreeGrafter"/>
</dbReference>
<sequence>MAISDMLSTIFAIPTMLAIEISPNYWPLGVFMCGGTRVISTISVSVSVYTMVALALERYQAIVNPFRVRASRKTYRKTLIVMVIIWLVSCGIAAPQVFVVTITDIPPFKYCVEDWTNHGGMKGNRIYTVVAFVVLFAIPIVVICVSYIVIIRTLWHPEPVLGEDESGSPTNEGNTSRSIYTIHRAKKRRKDNLHASNSDCRILNLYATVFR</sequence>
<evidence type="ECO:0000313" key="12">
    <source>
        <dbReference type="Proteomes" id="UP001163046"/>
    </source>
</evidence>
<evidence type="ECO:0000259" key="10">
    <source>
        <dbReference type="PROSITE" id="PS50262"/>
    </source>
</evidence>
<dbReference type="AlphaFoldDB" id="A0A9W9ZXE1"/>
<protein>
    <recommendedName>
        <fullName evidence="10">G-protein coupled receptors family 1 profile domain-containing protein</fullName>
    </recommendedName>
</protein>
<dbReference type="Pfam" id="PF00001">
    <property type="entry name" value="7tm_1"/>
    <property type="match status" value="1"/>
</dbReference>
<evidence type="ECO:0000256" key="6">
    <source>
        <dbReference type="ARBA" id="ARBA00023170"/>
    </source>
</evidence>
<keyword evidence="6 8" id="KW-0675">Receptor</keyword>
<evidence type="ECO:0000256" key="8">
    <source>
        <dbReference type="RuleBase" id="RU000688"/>
    </source>
</evidence>
<dbReference type="EMBL" id="MU825873">
    <property type="protein sequence ID" value="KAJ7387759.1"/>
    <property type="molecule type" value="Genomic_DNA"/>
</dbReference>
<evidence type="ECO:0000313" key="11">
    <source>
        <dbReference type="EMBL" id="KAJ7387759.1"/>
    </source>
</evidence>
<evidence type="ECO:0000256" key="7">
    <source>
        <dbReference type="ARBA" id="ARBA00023224"/>
    </source>
</evidence>
<keyword evidence="5 9" id="KW-0472">Membrane</keyword>
<dbReference type="PROSITE" id="PS00237">
    <property type="entry name" value="G_PROTEIN_RECEP_F1_1"/>
    <property type="match status" value="1"/>
</dbReference>
<evidence type="ECO:0000256" key="4">
    <source>
        <dbReference type="ARBA" id="ARBA00023040"/>
    </source>
</evidence>
<dbReference type="InterPro" id="IPR000276">
    <property type="entry name" value="GPCR_Rhodpsn"/>
</dbReference>
<feature type="transmembrane region" description="Helical" evidence="9">
    <location>
        <begin position="78"/>
        <end position="98"/>
    </location>
</feature>
<gene>
    <name evidence="11" type="ORF">OS493_001102</name>
</gene>
<keyword evidence="12" id="KW-1185">Reference proteome</keyword>
<evidence type="ECO:0000256" key="2">
    <source>
        <dbReference type="ARBA" id="ARBA00022692"/>
    </source>
</evidence>
<dbReference type="PROSITE" id="PS50262">
    <property type="entry name" value="G_PROTEIN_RECEP_F1_2"/>
    <property type="match status" value="1"/>
</dbReference>
<name>A0A9W9ZXE1_9CNID</name>
<feature type="domain" description="G-protein coupled receptors family 1 profile" evidence="10">
    <location>
        <begin position="1"/>
        <end position="211"/>
    </location>
</feature>
<dbReference type="SUPFAM" id="SSF81321">
    <property type="entry name" value="Family A G protein-coupled receptor-like"/>
    <property type="match status" value="1"/>
</dbReference>
<organism evidence="11 12">
    <name type="scientific">Desmophyllum pertusum</name>
    <dbReference type="NCBI Taxonomy" id="174260"/>
    <lineage>
        <taxon>Eukaryota</taxon>
        <taxon>Metazoa</taxon>
        <taxon>Cnidaria</taxon>
        <taxon>Anthozoa</taxon>
        <taxon>Hexacorallia</taxon>
        <taxon>Scleractinia</taxon>
        <taxon>Caryophylliina</taxon>
        <taxon>Caryophylliidae</taxon>
        <taxon>Desmophyllum</taxon>
    </lineage>
</organism>
<keyword evidence="2 8" id="KW-0812">Transmembrane</keyword>
<dbReference type="InterPro" id="IPR017452">
    <property type="entry name" value="GPCR_Rhodpsn_7TM"/>
</dbReference>
<dbReference type="PANTHER" id="PTHR45695">
    <property type="entry name" value="LEUCOKININ RECEPTOR-RELATED"/>
    <property type="match status" value="1"/>
</dbReference>
<dbReference type="Proteomes" id="UP001163046">
    <property type="component" value="Unassembled WGS sequence"/>
</dbReference>
<evidence type="ECO:0000256" key="3">
    <source>
        <dbReference type="ARBA" id="ARBA00022989"/>
    </source>
</evidence>
<proteinExistence type="inferred from homology"/>
<comment type="similarity">
    <text evidence="8">Belongs to the G-protein coupled receptor 1 family.</text>
</comment>
<feature type="transmembrane region" description="Helical" evidence="9">
    <location>
        <begin position="7"/>
        <end position="26"/>
    </location>
</feature>
<feature type="transmembrane region" description="Helical" evidence="9">
    <location>
        <begin position="38"/>
        <end position="57"/>
    </location>
</feature>
<keyword evidence="7 8" id="KW-0807">Transducer</keyword>
<dbReference type="PANTHER" id="PTHR45695:SF9">
    <property type="entry name" value="LEUCOKININ RECEPTOR"/>
    <property type="match status" value="1"/>
</dbReference>
<feature type="transmembrane region" description="Helical" evidence="9">
    <location>
        <begin position="126"/>
        <end position="150"/>
    </location>
</feature>
<evidence type="ECO:0000256" key="9">
    <source>
        <dbReference type="SAM" id="Phobius"/>
    </source>
</evidence>